<accession>A0A9W9A3U0</accession>
<organism evidence="1 2">
    <name type="scientific">Lentinula aciculospora</name>
    <dbReference type="NCBI Taxonomy" id="153920"/>
    <lineage>
        <taxon>Eukaryota</taxon>
        <taxon>Fungi</taxon>
        <taxon>Dikarya</taxon>
        <taxon>Basidiomycota</taxon>
        <taxon>Agaricomycotina</taxon>
        <taxon>Agaricomycetes</taxon>
        <taxon>Agaricomycetidae</taxon>
        <taxon>Agaricales</taxon>
        <taxon>Marasmiineae</taxon>
        <taxon>Omphalotaceae</taxon>
        <taxon>Lentinula</taxon>
    </lineage>
</organism>
<evidence type="ECO:0000313" key="2">
    <source>
        <dbReference type="Proteomes" id="UP001150266"/>
    </source>
</evidence>
<comment type="caution">
    <text evidence="1">The sequence shown here is derived from an EMBL/GenBank/DDBJ whole genome shotgun (WGS) entry which is preliminary data.</text>
</comment>
<dbReference type="EMBL" id="JAOTPV010000017">
    <property type="protein sequence ID" value="KAJ4473570.1"/>
    <property type="molecule type" value="Genomic_DNA"/>
</dbReference>
<evidence type="ECO:0008006" key="3">
    <source>
        <dbReference type="Google" id="ProtNLM"/>
    </source>
</evidence>
<dbReference type="OrthoDB" id="2870900at2759"/>
<dbReference type="AlphaFoldDB" id="A0A9W9A3U0"/>
<dbReference type="InterPro" id="IPR032675">
    <property type="entry name" value="LRR_dom_sf"/>
</dbReference>
<keyword evidence="2" id="KW-1185">Reference proteome</keyword>
<name>A0A9W9A3U0_9AGAR</name>
<sequence>MSSRKLFLHELNIDVLCHILVMLHDVSRHSLLSVLCVNRVLYNITLPVLHRSCVLDYSPNRQQATIARLKSWLEDNSSILSSIRHITVQGTPAYWRRHVSVKAPDTTKWASLIQVLSQLSHLASFTFEYCEQLPIVLLNALHRHHPSTHLHVRNWTRIAPEVPFGDPAEEALANSPCLRSLHALFFTGTGPEADYRFSAFDRIVKLSPNLEDISRISRSGGGCVIYGYSSEQIEANGREIQKFAVDAPKCKCIKSLELDNVDAQMFQKLGAYIHPEQLIRLKSVQPSSDFLQLVTQHPTYKLCSLKHLDVHFGTRFWGPDPDSKINELVTGIAVFFQSCSPLESLTIVLQTSRPWEPILSTILIHHGHSLRLLSLHQVESPKEESRRLCLSLDQLHDIRRACQQLTSLALDVDRTVDGQTEREYYAAIRGCNLRELTIHMDLGIAFFDSLVFFQLNDPSKLNEMAIVSKTKSYSEADESFVMEVWSAVVGTGIVEIPYLQELVLCMGEQNREIGHGYPANWVCDEQHRRQWARVRRSERDDRPREVNVKIRGGRLRQKAT</sequence>
<dbReference type="Gene3D" id="3.80.10.10">
    <property type="entry name" value="Ribonuclease Inhibitor"/>
    <property type="match status" value="1"/>
</dbReference>
<proteinExistence type="predicted"/>
<gene>
    <name evidence="1" type="ORF">J3R30DRAFT_3707459</name>
</gene>
<reference evidence="1" key="1">
    <citation type="submission" date="2022-08" db="EMBL/GenBank/DDBJ databases">
        <title>A Global Phylogenomic Analysis of the Shiitake Genus Lentinula.</title>
        <authorList>
            <consortium name="DOE Joint Genome Institute"/>
            <person name="Sierra-Patev S."/>
            <person name="Min B."/>
            <person name="Naranjo-Ortiz M."/>
            <person name="Looney B."/>
            <person name="Konkel Z."/>
            <person name="Slot J.C."/>
            <person name="Sakamoto Y."/>
            <person name="Steenwyk J.L."/>
            <person name="Rokas A."/>
            <person name="Carro J."/>
            <person name="Camarero S."/>
            <person name="Ferreira P."/>
            <person name="Molpeceres G."/>
            <person name="Ruiz-Duenas F.J."/>
            <person name="Serrano A."/>
            <person name="Henrissat B."/>
            <person name="Drula E."/>
            <person name="Hughes K.W."/>
            <person name="Mata J.L."/>
            <person name="Ishikawa N.K."/>
            <person name="Vargas-Isla R."/>
            <person name="Ushijima S."/>
            <person name="Smith C.A."/>
            <person name="Ahrendt S."/>
            <person name="Andreopoulos W."/>
            <person name="He G."/>
            <person name="Labutti K."/>
            <person name="Lipzen A."/>
            <person name="Ng V."/>
            <person name="Riley R."/>
            <person name="Sandor L."/>
            <person name="Barry K."/>
            <person name="Martinez A.T."/>
            <person name="Xiao Y."/>
            <person name="Gibbons J.G."/>
            <person name="Terashima K."/>
            <person name="Grigoriev I.V."/>
            <person name="Hibbett D.S."/>
        </authorList>
    </citation>
    <scope>NUCLEOTIDE SEQUENCE</scope>
    <source>
        <strain evidence="1">JLM2183</strain>
    </source>
</reference>
<dbReference type="Proteomes" id="UP001150266">
    <property type="component" value="Unassembled WGS sequence"/>
</dbReference>
<protein>
    <recommendedName>
        <fullName evidence="3">F-box domain-containing protein</fullName>
    </recommendedName>
</protein>
<evidence type="ECO:0000313" key="1">
    <source>
        <dbReference type="EMBL" id="KAJ4473570.1"/>
    </source>
</evidence>